<feature type="domain" description="Ribonuclease A-domain" evidence="9">
    <location>
        <begin position="357"/>
        <end position="470"/>
    </location>
</feature>
<dbReference type="PRINTS" id="PR00794">
    <property type="entry name" value="RIBONUCLEASE"/>
</dbReference>
<dbReference type="CDD" id="cd06265">
    <property type="entry name" value="RNase_A_canonical"/>
    <property type="match status" value="1"/>
</dbReference>
<keyword evidence="3" id="KW-0964">Secreted</keyword>
<dbReference type="InterPro" id="IPR036816">
    <property type="entry name" value="RNaseA-like_dom_sf"/>
</dbReference>
<dbReference type="GO" id="GO:0004540">
    <property type="term" value="F:RNA nuclease activity"/>
    <property type="evidence" value="ECO:0007669"/>
    <property type="project" value="TreeGrafter"/>
</dbReference>
<proteinExistence type="inferred from homology"/>
<keyword evidence="11" id="KW-1185">Reference proteome</keyword>
<evidence type="ECO:0000256" key="6">
    <source>
        <dbReference type="ARBA" id="ARBA00022801"/>
    </source>
</evidence>
<dbReference type="GO" id="GO:0004519">
    <property type="term" value="F:endonuclease activity"/>
    <property type="evidence" value="ECO:0007669"/>
    <property type="project" value="UniProtKB-KW"/>
</dbReference>
<keyword evidence="5 8" id="KW-0255">Endonuclease</keyword>
<evidence type="ECO:0000256" key="1">
    <source>
        <dbReference type="ARBA" id="ARBA00004613"/>
    </source>
</evidence>
<evidence type="ECO:0000313" key="10">
    <source>
        <dbReference type="EMBL" id="KAG2468175.1"/>
    </source>
</evidence>
<dbReference type="Gene3D" id="3.10.130.10">
    <property type="entry name" value="Ribonuclease A-like domain"/>
    <property type="match status" value="1"/>
</dbReference>
<keyword evidence="4 8" id="KW-0540">Nuclease</keyword>
<dbReference type="PANTHER" id="PTHR11437:SF10">
    <property type="entry name" value="ANGIOGENIN-RELATED"/>
    <property type="match status" value="1"/>
</dbReference>
<dbReference type="AlphaFoldDB" id="A0A8X7XJ22"/>
<name>A0A8X7XJ22_POLSE</name>
<gene>
    <name evidence="10" type="primary">Ang4</name>
    <name evidence="10" type="ORF">GTO96_0014399</name>
</gene>
<keyword evidence="6 8" id="KW-0378">Hydrolase</keyword>
<dbReference type="GO" id="GO:0050830">
    <property type="term" value="P:defense response to Gram-positive bacterium"/>
    <property type="evidence" value="ECO:0007669"/>
    <property type="project" value="TreeGrafter"/>
</dbReference>
<dbReference type="SMART" id="SM00092">
    <property type="entry name" value="RNAse_Pc"/>
    <property type="match status" value="1"/>
</dbReference>
<evidence type="ECO:0000259" key="9">
    <source>
        <dbReference type="SMART" id="SM00092"/>
    </source>
</evidence>
<feature type="non-terminal residue" evidence="10">
    <location>
        <position position="473"/>
    </location>
</feature>
<evidence type="ECO:0000256" key="5">
    <source>
        <dbReference type="ARBA" id="ARBA00022759"/>
    </source>
</evidence>
<evidence type="ECO:0000256" key="2">
    <source>
        <dbReference type="ARBA" id="ARBA00005600"/>
    </source>
</evidence>
<evidence type="ECO:0000256" key="8">
    <source>
        <dbReference type="RuleBase" id="RU000651"/>
    </source>
</evidence>
<comment type="subcellular location">
    <subcellularLocation>
        <location evidence="1">Secreted</location>
    </subcellularLocation>
</comment>
<evidence type="ECO:0000256" key="7">
    <source>
        <dbReference type="ARBA" id="ARBA00023157"/>
    </source>
</evidence>
<dbReference type="Proteomes" id="UP000886611">
    <property type="component" value="Unassembled WGS sequence"/>
</dbReference>
<dbReference type="GO" id="GO:0003676">
    <property type="term" value="F:nucleic acid binding"/>
    <property type="evidence" value="ECO:0007669"/>
    <property type="project" value="InterPro"/>
</dbReference>
<reference evidence="10 11" key="1">
    <citation type="journal article" date="2021" name="Cell">
        <title>Tracing the genetic footprints of vertebrate landing in non-teleost ray-finned fishes.</title>
        <authorList>
            <person name="Bi X."/>
            <person name="Wang K."/>
            <person name="Yang L."/>
            <person name="Pan H."/>
            <person name="Jiang H."/>
            <person name="Wei Q."/>
            <person name="Fang M."/>
            <person name="Yu H."/>
            <person name="Zhu C."/>
            <person name="Cai Y."/>
            <person name="He Y."/>
            <person name="Gan X."/>
            <person name="Zeng H."/>
            <person name="Yu D."/>
            <person name="Zhu Y."/>
            <person name="Jiang H."/>
            <person name="Qiu Q."/>
            <person name="Yang H."/>
            <person name="Zhang Y.E."/>
            <person name="Wang W."/>
            <person name="Zhu M."/>
            <person name="He S."/>
            <person name="Zhang G."/>
        </authorList>
    </citation>
    <scope>NUCLEOTIDE SEQUENCE [LARGE SCALE GENOMIC DNA]</scope>
    <source>
        <strain evidence="10">Bchr_013</strain>
    </source>
</reference>
<evidence type="ECO:0000313" key="11">
    <source>
        <dbReference type="Proteomes" id="UP000886611"/>
    </source>
</evidence>
<dbReference type="InterPro" id="IPR001427">
    <property type="entry name" value="RNaseA"/>
</dbReference>
<dbReference type="InterPro" id="IPR023411">
    <property type="entry name" value="RNaseA_AS"/>
</dbReference>
<feature type="non-terminal residue" evidence="10">
    <location>
        <position position="1"/>
    </location>
</feature>
<dbReference type="SUPFAM" id="SSF54076">
    <property type="entry name" value="RNase A-like"/>
    <property type="match status" value="1"/>
</dbReference>
<dbReference type="GO" id="GO:0016787">
    <property type="term" value="F:hydrolase activity"/>
    <property type="evidence" value="ECO:0007669"/>
    <property type="project" value="UniProtKB-KW"/>
</dbReference>
<protein>
    <submittedName>
        <fullName evidence="10">ANG4 protein</fullName>
    </submittedName>
</protein>
<accession>A0A8X7XJ22</accession>
<dbReference type="GO" id="GO:0005576">
    <property type="term" value="C:extracellular region"/>
    <property type="evidence" value="ECO:0007669"/>
    <property type="project" value="UniProtKB-SubCell"/>
</dbReference>
<dbReference type="PANTHER" id="PTHR11437">
    <property type="entry name" value="RIBONUCLEASE"/>
    <property type="match status" value="1"/>
</dbReference>
<dbReference type="PROSITE" id="PS00127">
    <property type="entry name" value="RNASE_PANCREATIC"/>
    <property type="match status" value="1"/>
</dbReference>
<dbReference type="InterPro" id="IPR023412">
    <property type="entry name" value="RNaseA_domain"/>
</dbReference>
<comment type="caution">
    <text evidence="10">The sequence shown here is derived from an EMBL/GenBank/DDBJ whole genome shotgun (WGS) entry which is preliminary data.</text>
</comment>
<evidence type="ECO:0000256" key="4">
    <source>
        <dbReference type="ARBA" id="ARBA00022722"/>
    </source>
</evidence>
<dbReference type="EMBL" id="JAATIS010000485">
    <property type="protein sequence ID" value="KAG2468175.1"/>
    <property type="molecule type" value="Genomic_DNA"/>
</dbReference>
<sequence>MTGTFLEYLTVAGTCSECTTADCLCRYPPFGAAPFGMLGQSKVTPRIQLGKTFILTLIKALETVERISLPEAEDVFIDGTVDDECDLEYIAKVHFQICIKPQKNLSRHRARKCMKECARATREAEVQRAEESYDSWVMNGRVFDFMTLPSDDPTAITHLVNWLLEKGIFVKNLPPDFPCPAAAAHQAVASVAPIPDRSAEQSSSSNGLVAAREDHTRQNSGCHPTHYLWLGDVWDYTHSFLSSDAASNEVLFKMTKTQIFLLMKVLALAESLKGPFPYSADFHNCAYLNHGGSKMLQLPSLKEKIKMDGGWDGAFDSFTVHEGCMLTIWPGQGNSLNYQSGTFQIISNVTAFLCSCEETPYEKFVRQHIDDSNVNVDNNYCNTMMKEINTETCKPVNTFIHANVKAVEDVCLIKPIHDNIHQSNDKFNVTTCRNKNNTPNPPCYYTPENTELKIKIACENNKPVHYERPNLVS</sequence>
<organism evidence="10 11">
    <name type="scientific">Polypterus senegalus</name>
    <name type="common">Senegal bichir</name>
    <dbReference type="NCBI Taxonomy" id="55291"/>
    <lineage>
        <taxon>Eukaryota</taxon>
        <taxon>Metazoa</taxon>
        <taxon>Chordata</taxon>
        <taxon>Craniata</taxon>
        <taxon>Vertebrata</taxon>
        <taxon>Euteleostomi</taxon>
        <taxon>Actinopterygii</taxon>
        <taxon>Polypteriformes</taxon>
        <taxon>Polypteridae</taxon>
        <taxon>Polypterus</taxon>
    </lineage>
</organism>
<comment type="similarity">
    <text evidence="2 8">Belongs to the pancreatic ribonuclease family.</text>
</comment>
<dbReference type="Pfam" id="PF00074">
    <property type="entry name" value="RnaseA"/>
    <property type="match status" value="1"/>
</dbReference>
<keyword evidence="7" id="KW-1015">Disulfide bond</keyword>
<evidence type="ECO:0000256" key="3">
    <source>
        <dbReference type="ARBA" id="ARBA00022525"/>
    </source>
</evidence>